<gene>
    <name evidence="2" type="ORF">P3F81_00695</name>
</gene>
<dbReference type="AlphaFoldDB" id="A0A9Y2ESX3"/>
<proteinExistence type="predicted"/>
<name>A0A9Y2ESX3_9FIRM</name>
<evidence type="ECO:0000313" key="2">
    <source>
        <dbReference type="EMBL" id="WIW70876.1"/>
    </source>
</evidence>
<evidence type="ECO:0000256" key="1">
    <source>
        <dbReference type="SAM" id="SignalP"/>
    </source>
</evidence>
<dbReference type="EMBL" id="CP120678">
    <property type="protein sequence ID" value="WIW70876.1"/>
    <property type="molecule type" value="Genomic_DNA"/>
</dbReference>
<dbReference type="Pfam" id="PF13552">
    <property type="entry name" value="DUF4127"/>
    <property type="match status" value="1"/>
</dbReference>
<feature type="chain" id="PRO_5040831848" evidence="1">
    <location>
        <begin position="26"/>
        <end position="519"/>
    </location>
</feature>
<dbReference type="KEGG" id="sgbi:P3F81_00695"/>
<sequence>MRKSFTKILMVAACCLGIMMPDALANGKILFVPHDNRPISFEQTSDTVKMTEIEIVNAPNEFVGNREMLGKPDELWQWVFANAKGADAVVLSSDALLYGSLVGSRKHNIDETVILNRVDNFIKLKQENPNLEIYAFGSIMRTPRASGSEEPEYYAKYGPSIFQYTALLDKKECVGLSRKETKELAKLEKSIPQDAIEDWMARRSKNFAANSKMIHLTKDGVFRYLALGRDDNAPFSQTHKESRQLDALAQGLSISQFQTLSGIDEMAMVMLTRAINDETWNVPLVAVRYADGVGGATIPTYSDEAIETSIHSHLFAAGAIPVLTPDRADLVLMVNTNVDGKTGEANFPTNTVQPKSNTESFVQEVKEYLSAGYPVAIADIAYANGADNSLMAALEKEELLDKIVAYSGWNTANNSAGFVIGQGILSDKMTLEGRHRLLAVRLLDDWAYQANIRQVLAGEIATMQGGNYSNLDELQGFVTKRADEEMNVFAKEHLKDFSIKKVNVDFPWNRMFEAGVEVQ</sequence>
<evidence type="ECO:0000313" key="3">
    <source>
        <dbReference type="Proteomes" id="UP001243623"/>
    </source>
</evidence>
<keyword evidence="3" id="KW-1185">Reference proteome</keyword>
<reference evidence="2" key="1">
    <citation type="submission" date="2023-03" db="EMBL/GenBank/DDBJ databases">
        <title>Selenobaculum gbiensis gen. nov. sp. nov., a new bacterium isolated from the gut microbiota of IBD patient.</title>
        <authorList>
            <person name="Yeo S."/>
            <person name="Park H."/>
            <person name="Huh C.S."/>
        </authorList>
    </citation>
    <scope>NUCLEOTIDE SEQUENCE</scope>
    <source>
        <strain evidence="2">ICN-92133</strain>
    </source>
</reference>
<keyword evidence="1" id="KW-0732">Signal</keyword>
<feature type="signal peptide" evidence="1">
    <location>
        <begin position="1"/>
        <end position="25"/>
    </location>
</feature>
<accession>A0A9Y2ESX3</accession>
<dbReference type="InterPro" id="IPR025394">
    <property type="entry name" value="DUF4127"/>
</dbReference>
<organism evidence="2 3">
    <name type="scientific">Selenobaculum gibii</name>
    <dbReference type="NCBI Taxonomy" id="3054208"/>
    <lineage>
        <taxon>Bacteria</taxon>
        <taxon>Bacillati</taxon>
        <taxon>Bacillota</taxon>
        <taxon>Negativicutes</taxon>
        <taxon>Selenomonadales</taxon>
        <taxon>Selenomonadaceae</taxon>
        <taxon>Selenobaculum</taxon>
    </lineage>
</organism>
<protein>
    <submittedName>
        <fullName evidence="2">DUF4127 family protein</fullName>
    </submittedName>
</protein>
<dbReference type="RefSeq" id="WP_309320529.1">
    <property type="nucleotide sequence ID" value="NZ_CP120678.1"/>
</dbReference>
<dbReference type="Proteomes" id="UP001243623">
    <property type="component" value="Chromosome"/>
</dbReference>